<comment type="caution">
    <text evidence="3">The sequence shown here is derived from an EMBL/GenBank/DDBJ whole genome shotgun (WGS) entry which is preliminary data.</text>
</comment>
<reference evidence="3" key="2">
    <citation type="submission" date="2020-11" db="EMBL/GenBank/DDBJ databases">
        <authorList>
            <consortium name="DOE Joint Genome Institute"/>
            <person name="Kuo A."/>
            <person name="Miyauchi S."/>
            <person name="Kiss E."/>
            <person name="Drula E."/>
            <person name="Kohler A."/>
            <person name="Sanchez-Garcia M."/>
            <person name="Andreopoulos B."/>
            <person name="Barry K.W."/>
            <person name="Bonito G."/>
            <person name="Buee M."/>
            <person name="Carver A."/>
            <person name="Chen C."/>
            <person name="Cichocki N."/>
            <person name="Clum A."/>
            <person name="Culley D."/>
            <person name="Crous P.W."/>
            <person name="Fauchery L."/>
            <person name="Girlanda M."/>
            <person name="Hayes R."/>
            <person name="Keri Z."/>
            <person name="Labutti K."/>
            <person name="Lipzen A."/>
            <person name="Lombard V."/>
            <person name="Magnuson J."/>
            <person name="Maillard F."/>
            <person name="Morin E."/>
            <person name="Murat C."/>
            <person name="Nolan M."/>
            <person name="Ohm R."/>
            <person name="Pangilinan J."/>
            <person name="Pereira M."/>
            <person name="Perotto S."/>
            <person name="Peter M."/>
            <person name="Riley R."/>
            <person name="Sitrit Y."/>
            <person name="Stielow B."/>
            <person name="Szollosi G."/>
            <person name="Zifcakova L."/>
            <person name="Stursova M."/>
            <person name="Spatafora J.W."/>
            <person name="Tedersoo L."/>
            <person name="Vaario L.-M."/>
            <person name="Yamada A."/>
            <person name="Yan M."/>
            <person name="Wang P."/>
            <person name="Xu J."/>
            <person name="Bruns T."/>
            <person name="Baldrian P."/>
            <person name="Vilgalys R."/>
            <person name="Henrissat B."/>
            <person name="Grigoriev I.V."/>
            <person name="Hibbett D."/>
            <person name="Nagy L.G."/>
            <person name="Martin F.M."/>
        </authorList>
    </citation>
    <scope>NUCLEOTIDE SEQUENCE</scope>
    <source>
        <strain evidence="3">UH-Tt-Lm1</strain>
    </source>
</reference>
<feature type="compositionally biased region" description="Low complexity" evidence="1">
    <location>
        <begin position="422"/>
        <end position="439"/>
    </location>
</feature>
<dbReference type="GO" id="GO:0005524">
    <property type="term" value="F:ATP binding"/>
    <property type="evidence" value="ECO:0007669"/>
    <property type="project" value="InterPro"/>
</dbReference>
<dbReference type="Pfam" id="PF07714">
    <property type="entry name" value="PK_Tyr_Ser-Thr"/>
    <property type="match status" value="1"/>
</dbReference>
<dbReference type="Proteomes" id="UP000736335">
    <property type="component" value="Unassembled WGS sequence"/>
</dbReference>
<dbReference type="AlphaFoldDB" id="A0A9P6HKU8"/>
<sequence length="498" mass="55019">MANKDFQPLWKGVTRASDETSTVLALAKILVEKEGRDFILHLDRKDAEFCIDVLDRGIAGRDLNTTEKHAFFVTLRRLAGLHGRLPDSMILSDEIEIEDKVLANGGFADVRIGKHKGQYVAVKTLRIAATDDLRKIRKQFCKEVVLWSTLCHPHVLKLKGVYGDMEKGKFITISEWMIHGNIMNFIEGNSVNRLQLLYEAAQGLKYIHGAGLTHGDLKGANILVSSGVPPRACIADFGFMTMVLDPQKPMSCSATLEGGTTTFMPPEILMPSVYGLDNAIPTQKGDIYALGLVVFQVLTGELPFRDIRPTELGFRLATGHRLEKPANAPAIGFSDSLWAFSQLCWGLDRDLRPKVAEVVARLGEAAASWHGPMPPCGKTETEKVASEEVVSSSIPYAAIRGEVPSAISGSPTDSQASSALFSGMDSSSSISNESQDEASLGTIKPAGRRDSEERRPHEPQDEDRHIPDLAQNFQARKRKPFQSFKDKLREFFTFRRRP</sequence>
<dbReference type="InterPro" id="IPR001245">
    <property type="entry name" value="Ser-Thr/Tyr_kinase_cat_dom"/>
</dbReference>
<dbReference type="GO" id="GO:0004674">
    <property type="term" value="F:protein serine/threonine kinase activity"/>
    <property type="evidence" value="ECO:0007669"/>
    <property type="project" value="TreeGrafter"/>
</dbReference>
<evidence type="ECO:0000259" key="2">
    <source>
        <dbReference type="PROSITE" id="PS50011"/>
    </source>
</evidence>
<organism evidence="3 4">
    <name type="scientific">Thelephora terrestris</name>
    <dbReference type="NCBI Taxonomy" id="56493"/>
    <lineage>
        <taxon>Eukaryota</taxon>
        <taxon>Fungi</taxon>
        <taxon>Dikarya</taxon>
        <taxon>Basidiomycota</taxon>
        <taxon>Agaricomycotina</taxon>
        <taxon>Agaricomycetes</taxon>
        <taxon>Thelephorales</taxon>
        <taxon>Thelephoraceae</taxon>
        <taxon>Thelephora</taxon>
    </lineage>
</organism>
<dbReference type="PROSITE" id="PS50011">
    <property type="entry name" value="PROTEIN_KINASE_DOM"/>
    <property type="match status" value="1"/>
</dbReference>
<reference evidence="3" key="1">
    <citation type="journal article" date="2020" name="Nat. Commun.">
        <title>Large-scale genome sequencing of mycorrhizal fungi provides insights into the early evolution of symbiotic traits.</title>
        <authorList>
            <person name="Miyauchi S."/>
            <person name="Kiss E."/>
            <person name="Kuo A."/>
            <person name="Drula E."/>
            <person name="Kohler A."/>
            <person name="Sanchez-Garcia M."/>
            <person name="Morin E."/>
            <person name="Andreopoulos B."/>
            <person name="Barry K.W."/>
            <person name="Bonito G."/>
            <person name="Buee M."/>
            <person name="Carver A."/>
            <person name="Chen C."/>
            <person name="Cichocki N."/>
            <person name="Clum A."/>
            <person name="Culley D."/>
            <person name="Crous P.W."/>
            <person name="Fauchery L."/>
            <person name="Girlanda M."/>
            <person name="Hayes R.D."/>
            <person name="Keri Z."/>
            <person name="LaButti K."/>
            <person name="Lipzen A."/>
            <person name="Lombard V."/>
            <person name="Magnuson J."/>
            <person name="Maillard F."/>
            <person name="Murat C."/>
            <person name="Nolan M."/>
            <person name="Ohm R.A."/>
            <person name="Pangilinan J."/>
            <person name="Pereira M.F."/>
            <person name="Perotto S."/>
            <person name="Peter M."/>
            <person name="Pfister S."/>
            <person name="Riley R."/>
            <person name="Sitrit Y."/>
            <person name="Stielow J.B."/>
            <person name="Szollosi G."/>
            <person name="Zifcakova L."/>
            <person name="Stursova M."/>
            <person name="Spatafora J.W."/>
            <person name="Tedersoo L."/>
            <person name="Vaario L.M."/>
            <person name="Yamada A."/>
            <person name="Yan M."/>
            <person name="Wang P."/>
            <person name="Xu J."/>
            <person name="Bruns T."/>
            <person name="Baldrian P."/>
            <person name="Vilgalys R."/>
            <person name="Dunand C."/>
            <person name="Henrissat B."/>
            <person name="Grigoriev I.V."/>
            <person name="Hibbett D."/>
            <person name="Nagy L.G."/>
            <person name="Martin F.M."/>
        </authorList>
    </citation>
    <scope>NUCLEOTIDE SEQUENCE</scope>
    <source>
        <strain evidence="3">UH-Tt-Lm1</strain>
    </source>
</reference>
<dbReference type="OrthoDB" id="122279at2759"/>
<dbReference type="EMBL" id="WIUZ02000003">
    <property type="protein sequence ID" value="KAF9789243.1"/>
    <property type="molecule type" value="Genomic_DNA"/>
</dbReference>
<keyword evidence="3" id="KW-0418">Kinase</keyword>
<accession>A0A9P6HKU8</accession>
<feature type="compositionally biased region" description="Basic and acidic residues" evidence="1">
    <location>
        <begin position="447"/>
        <end position="467"/>
    </location>
</feature>
<dbReference type="PROSITE" id="PS00108">
    <property type="entry name" value="PROTEIN_KINASE_ST"/>
    <property type="match status" value="1"/>
</dbReference>
<evidence type="ECO:0000256" key="1">
    <source>
        <dbReference type="SAM" id="MobiDB-lite"/>
    </source>
</evidence>
<gene>
    <name evidence="3" type="ORF">BJ322DRAFT_1041609</name>
</gene>
<dbReference type="InterPro" id="IPR000719">
    <property type="entry name" value="Prot_kinase_dom"/>
</dbReference>
<dbReference type="PANTHER" id="PTHR44329:SF214">
    <property type="entry name" value="PROTEIN KINASE DOMAIN-CONTAINING PROTEIN"/>
    <property type="match status" value="1"/>
</dbReference>
<dbReference type="InterPro" id="IPR008271">
    <property type="entry name" value="Ser/Thr_kinase_AS"/>
</dbReference>
<dbReference type="Gene3D" id="1.10.510.10">
    <property type="entry name" value="Transferase(Phosphotransferase) domain 1"/>
    <property type="match status" value="1"/>
</dbReference>
<evidence type="ECO:0000313" key="3">
    <source>
        <dbReference type="EMBL" id="KAF9789243.1"/>
    </source>
</evidence>
<dbReference type="PANTHER" id="PTHR44329">
    <property type="entry name" value="SERINE/THREONINE-PROTEIN KINASE TNNI3K-RELATED"/>
    <property type="match status" value="1"/>
</dbReference>
<feature type="compositionally biased region" description="Polar residues" evidence="1">
    <location>
        <begin position="407"/>
        <end position="420"/>
    </location>
</feature>
<dbReference type="SUPFAM" id="SSF56112">
    <property type="entry name" value="Protein kinase-like (PK-like)"/>
    <property type="match status" value="1"/>
</dbReference>
<dbReference type="InterPro" id="IPR011009">
    <property type="entry name" value="Kinase-like_dom_sf"/>
</dbReference>
<dbReference type="InterPro" id="IPR051681">
    <property type="entry name" value="Ser/Thr_Kinases-Pseudokinases"/>
</dbReference>
<dbReference type="SMART" id="SM00220">
    <property type="entry name" value="S_TKc"/>
    <property type="match status" value="1"/>
</dbReference>
<keyword evidence="3" id="KW-0808">Transferase</keyword>
<feature type="domain" description="Protein kinase" evidence="2">
    <location>
        <begin position="96"/>
        <end position="373"/>
    </location>
</feature>
<keyword evidence="4" id="KW-1185">Reference proteome</keyword>
<evidence type="ECO:0000313" key="4">
    <source>
        <dbReference type="Proteomes" id="UP000736335"/>
    </source>
</evidence>
<proteinExistence type="predicted"/>
<protein>
    <submittedName>
        <fullName evidence="3">Kinase-like domain-containing protein</fullName>
    </submittedName>
</protein>
<name>A0A9P6HKU8_9AGAM</name>
<feature type="region of interest" description="Disordered" evidence="1">
    <location>
        <begin position="405"/>
        <end position="481"/>
    </location>
</feature>